<gene>
    <name evidence="1" type="ORF">BJ138DRAFT_972909</name>
</gene>
<organism evidence="1 2">
    <name type="scientific">Hygrophoropsis aurantiaca</name>
    <dbReference type="NCBI Taxonomy" id="72124"/>
    <lineage>
        <taxon>Eukaryota</taxon>
        <taxon>Fungi</taxon>
        <taxon>Dikarya</taxon>
        <taxon>Basidiomycota</taxon>
        <taxon>Agaricomycotina</taxon>
        <taxon>Agaricomycetes</taxon>
        <taxon>Agaricomycetidae</taxon>
        <taxon>Boletales</taxon>
        <taxon>Coniophorineae</taxon>
        <taxon>Hygrophoropsidaceae</taxon>
        <taxon>Hygrophoropsis</taxon>
    </lineage>
</organism>
<feature type="non-terminal residue" evidence="1">
    <location>
        <position position="507"/>
    </location>
</feature>
<evidence type="ECO:0000313" key="1">
    <source>
        <dbReference type="EMBL" id="KAH7903670.1"/>
    </source>
</evidence>
<protein>
    <submittedName>
        <fullName evidence="1">Uncharacterized protein</fullName>
    </submittedName>
</protein>
<dbReference type="Proteomes" id="UP000790377">
    <property type="component" value="Unassembled WGS sequence"/>
</dbReference>
<keyword evidence="2" id="KW-1185">Reference proteome</keyword>
<reference evidence="1" key="1">
    <citation type="journal article" date="2021" name="New Phytol.">
        <title>Evolutionary innovations through gain and loss of genes in the ectomycorrhizal Boletales.</title>
        <authorList>
            <person name="Wu G."/>
            <person name="Miyauchi S."/>
            <person name="Morin E."/>
            <person name="Kuo A."/>
            <person name="Drula E."/>
            <person name="Varga T."/>
            <person name="Kohler A."/>
            <person name="Feng B."/>
            <person name="Cao Y."/>
            <person name="Lipzen A."/>
            <person name="Daum C."/>
            <person name="Hundley H."/>
            <person name="Pangilinan J."/>
            <person name="Johnson J."/>
            <person name="Barry K."/>
            <person name="LaButti K."/>
            <person name="Ng V."/>
            <person name="Ahrendt S."/>
            <person name="Min B."/>
            <person name="Choi I.G."/>
            <person name="Park H."/>
            <person name="Plett J.M."/>
            <person name="Magnuson J."/>
            <person name="Spatafora J.W."/>
            <person name="Nagy L.G."/>
            <person name="Henrissat B."/>
            <person name="Grigoriev I.V."/>
            <person name="Yang Z.L."/>
            <person name="Xu J."/>
            <person name="Martin F.M."/>
        </authorList>
    </citation>
    <scope>NUCLEOTIDE SEQUENCE</scope>
    <source>
        <strain evidence="1">ATCC 28755</strain>
    </source>
</reference>
<sequence>LLMKKGEPMMNFFTDLVTYLFRCNTDVTSLLSGTAIKAVVAYISDYISKPSLRTYIVFDTIKSVFDKNTELITGGLERSEKGRKIMTQIVNSLTSKMEIGAPMASLYLLGNPDHYTSHSFVPFYWKSFVYEARHCFIKEYTDGKDEGNLVLKRVADSVVGTSPVFDYIYRPLAFDGMCLYDWIRLSEKKRIPREKSTVAPEGCPQRSSSKFSDYHKFTEDHPLHSTHHVRVLTKGEGNIPNFVGGSLPRHDKGDLEYYASTMLALFAPWRSGADLKEEDMPWSQRFHDFHFSDRHSEIMKFFNVRYECLDARDDYAAQMREDSTKLDTVDWANDKFPYDADDDDDWGDKDTVFPRTDENHISNDNVVGKLTSKWNYDKAVIEQNLRSSGWLSPSLSPVELDNTKSLVVEKGIKPCHWKSRVKDKRDEVLEKRNSCMTQHPSQHNTTVSKMAVNSNPNEVRIVDHTYLKKSFQPHSVNDCLLINGTVDRFSLNNEQARAFRIVANHAT</sequence>
<feature type="non-terminal residue" evidence="1">
    <location>
        <position position="1"/>
    </location>
</feature>
<evidence type="ECO:0000313" key="2">
    <source>
        <dbReference type="Proteomes" id="UP000790377"/>
    </source>
</evidence>
<proteinExistence type="predicted"/>
<dbReference type="EMBL" id="MU268824">
    <property type="protein sequence ID" value="KAH7903670.1"/>
    <property type="molecule type" value="Genomic_DNA"/>
</dbReference>
<name>A0ACB7ZR43_9AGAM</name>
<comment type="caution">
    <text evidence="1">The sequence shown here is derived from an EMBL/GenBank/DDBJ whole genome shotgun (WGS) entry which is preliminary data.</text>
</comment>
<accession>A0ACB7ZR43</accession>